<comment type="caution">
    <text evidence="1">The sequence shown here is derived from an EMBL/GenBank/DDBJ whole genome shotgun (WGS) entry which is preliminary data.</text>
</comment>
<name>A0A645GCR4_9ZZZZ</name>
<proteinExistence type="predicted"/>
<gene>
    <name evidence="1" type="ORF">SDC9_172089</name>
</gene>
<evidence type="ECO:0000313" key="1">
    <source>
        <dbReference type="EMBL" id="MPN24687.1"/>
    </source>
</evidence>
<sequence>MSMNESWYLNGHPESGLNPLLKLVNSNSNEENKDIISWANENGIELIDLKKYTAVELEKAQLQATIRKGVRGHNP</sequence>
<accession>A0A645GCR4</accession>
<dbReference type="EMBL" id="VSSQ01073614">
    <property type="protein sequence ID" value="MPN24687.1"/>
    <property type="molecule type" value="Genomic_DNA"/>
</dbReference>
<organism evidence="1">
    <name type="scientific">bioreactor metagenome</name>
    <dbReference type="NCBI Taxonomy" id="1076179"/>
    <lineage>
        <taxon>unclassified sequences</taxon>
        <taxon>metagenomes</taxon>
        <taxon>ecological metagenomes</taxon>
    </lineage>
</organism>
<reference evidence="1" key="1">
    <citation type="submission" date="2019-08" db="EMBL/GenBank/DDBJ databases">
        <authorList>
            <person name="Kucharzyk K."/>
            <person name="Murdoch R.W."/>
            <person name="Higgins S."/>
            <person name="Loffler F."/>
        </authorList>
    </citation>
    <scope>NUCLEOTIDE SEQUENCE</scope>
</reference>
<dbReference type="AlphaFoldDB" id="A0A645GCR4"/>
<protein>
    <submittedName>
        <fullName evidence="1">Uncharacterized protein</fullName>
    </submittedName>
</protein>